<feature type="compositionally biased region" description="Low complexity" evidence="1">
    <location>
        <begin position="76"/>
        <end position="94"/>
    </location>
</feature>
<dbReference type="InterPro" id="IPR037135">
    <property type="entry name" value="DUF1653-like_dom_sf"/>
</dbReference>
<dbReference type="InterPro" id="IPR023387">
    <property type="entry name" value="DUF1653-like_dom"/>
</dbReference>
<evidence type="ECO:0000259" key="2">
    <source>
        <dbReference type="Pfam" id="PF07866"/>
    </source>
</evidence>
<dbReference type="Gene3D" id="2.30.30.320">
    <property type="entry name" value="DUF1653-like domain"/>
    <property type="match status" value="1"/>
</dbReference>
<reference evidence="3" key="1">
    <citation type="submission" date="2024-10" db="EMBL/GenBank/DDBJ databases">
        <authorList>
            <person name="Lesea H.P."/>
            <person name="Kuehl J.V."/>
            <person name="Chandonia J.-M."/>
        </authorList>
    </citation>
    <scope>NUCLEOTIDE SEQUENCE</scope>
    <source>
        <strain evidence="3">FW102-FHT14D07</strain>
    </source>
</reference>
<evidence type="ECO:0000256" key="1">
    <source>
        <dbReference type="SAM" id="MobiDB-lite"/>
    </source>
</evidence>
<dbReference type="EMBL" id="CP170721">
    <property type="protein sequence ID" value="XIA19060.1"/>
    <property type="molecule type" value="Genomic_DNA"/>
</dbReference>
<dbReference type="RefSeq" id="WP_395119755.1">
    <property type="nucleotide sequence ID" value="NZ_CP170721.1"/>
</dbReference>
<protein>
    <submittedName>
        <fullName evidence="3">DUF1653 domain-containing protein</fullName>
    </submittedName>
</protein>
<feature type="region of interest" description="Disordered" evidence="1">
    <location>
        <begin position="73"/>
        <end position="94"/>
    </location>
</feature>
<evidence type="ECO:0000313" key="3">
    <source>
        <dbReference type="EMBL" id="XIA19060.1"/>
    </source>
</evidence>
<dbReference type="Pfam" id="PF07866">
    <property type="entry name" value="DUF1653"/>
    <property type="match status" value="1"/>
</dbReference>
<organism evidence="3">
    <name type="scientific">Rhodanobacter sp. FW102-FHT14D07</name>
    <dbReference type="NCBI Taxonomy" id="3351462"/>
    <lineage>
        <taxon>Bacteria</taxon>
        <taxon>Pseudomonadati</taxon>
        <taxon>Pseudomonadota</taxon>
        <taxon>Gammaproteobacteria</taxon>
        <taxon>Lysobacterales</taxon>
        <taxon>Rhodanobacteraceae</taxon>
        <taxon>Rhodanobacter</taxon>
    </lineage>
</organism>
<gene>
    <name evidence="3" type="ORF">ACFYG5_02635</name>
</gene>
<name>A0AB74URD1_9GAMM</name>
<sequence>MSLPSPPAPGIYRHYKGRRYRVLGTARHSETLESMVVYQALYGEHGLWVRPAAMFTETIDLHGTPTARFALEQAEADPAGNAADDPPAPAGMNP</sequence>
<feature type="domain" description="DUF1653" evidence="2">
    <location>
        <begin position="10"/>
        <end position="70"/>
    </location>
</feature>
<proteinExistence type="predicted"/>
<dbReference type="AlphaFoldDB" id="A0AB74URD1"/>
<accession>A0AB74URD1</accession>